<dbReference type="EMBL" id="AZMM01009754">
    <property type="protein sequence ID" value="ETJ35928.1"/>
    <property type="molecule type" value="Genomic_DNA"/>
</dbReference>
<accession>W1Y055</accession>
<name>W1Y055_9ZZZZ</name>
<feature type="non-terminal residue" evidence="2">
    <location>
        <position position="1"/>
    </location>
</feature>
<protein>
    <submittedName>
        <fullName evidence="2">Uncharacterized protein</fullName>
    </submittedName>
</protein>
<feature type="region of interest" description="Disordered" evidence="1">
    <location>
        <begin position="1"/>
        <end position="26"/>
    </location>
</feature>
<evidence type="ECO:0000256" key="1">
    <source>
        <dbReference type="SAM" id="MobiDB-lite"/>
    </source>
</evidence>
<comment type="caution">
    <text evidence="2">The sequence shown here is derived from an EMBL/GenBank/DDBJ whole genome shotgun (WGS) entry which is preliminary data.</text>
</comment>
<proteinExistence type="predicted"/>
<sequence length="26" mass="3001">NLHDRDNIVKRNEKGTGIAYRSSRSN</sequence>
<gene>
    <name evidence="2" type="ORF">Q604_UNBC09754G0001</name>
</gene>
<evidence type="ECO:0000313" key="2">
    <source>
        <dbReference type="EMBL" id="ETJ35928.1"/>
    </source>
</evidence>
<feature type="compositionally biased region" description="Basic and acidic residues" evidence="1">
    <location>
        <begin position="1"/>
        <end position="14"/>
    </location>
</feature>
<organism evidence="2">
    <name type="scientific">human gut metagenome</name>
    <dbReference type="NCBI Taxonomy" id="408170"/>
    <lineage>
        <taxon>unclassified sequences</taxon>
        <taxon>metagenomes</taxon>
        <taxon>organismal metagenomes</taxon>
    </lineage>
</organism>
<dbReference type="AlphaFoldDB" id="W1Y055"/>
<reference evidence="2" key="1">
    <citation type="submission" date="2013-12" db="EMBL/GenBank/DDBJ databases">
        <title>A Varibaculum cambriense genome reconstructed from a premature infant gut community with otherwise low bacterial novelty that shifts toward anaerobic metabolism during the third week of life.</title>
        <authorList>
            <person name="Brown C.T."/>
            <person name="Sharon I."/>
            <person name="Thomas B.C."/>
            <person name="Castelle C.J."/>
            <person name="Morowitz M.J."/>
            <person name="Banfield J.F."/>
        </authorList>
    </citation>
    <scope>NUCLEOTIDE SEQUENCE</scope>
</reference>